<dbReference type="PANTHER" id="PTHR10164">
    <property type="entry name" value="ISLET CELL AUTOANTIGEN 1"/>
    <property type="match status" value="1"/>
</dbReference>
<dbReference type="SMART" id="SM01015">
    <property type="entry name" value="Arfaptin"/>
    <property type="match status" value="1"/>
</dbReference>
<feature type="compositionally biased region" description="Basic and acidic residues" evidence="1">
    <location>
        <begin position="564"/>
        <end position="590"/>
    </location>
</feature>
<dbReference type="InterPro" id="IPR010504">
    <property type="entry name" value="AH_dom"/>
</dbReference>
<dbReference type="GeneID" id="100202579"/>
<name>A0ABM4C4K4_HYDVU</name>
<keyword evidence="3" id="KW-1185">Reference proteome</keyword>
<dbReference type="Gene3D" id="1.20.1270.60">
    <property type="entry name" value="Arfaptin homology (AH) domain/BAR domain"/>
    <property type="match status" value="1"/>
</dbReference>
<evidence type="ECO:0000256" key="1">
    <source>
        <dbReference type="SAM" id="MobiDB-lite"/>
    </source>
</evidence>
<dbReference type="PROSITE" id="PS50870">
    <property type="entry name" value="AH"/>
    <property type="match status" value="1"/>
</dbReference>
<sequence length="622" mass="70299">MYGNGRSYYDPQPFQDEEDINNYRYGQNYRSLQSGQNESSIKGKLEQKYWKSKQKVIEKLGKGQDEFVIAGDAEVDSRLEAFQHIKLTCIQLMTAIEFYQTRIFALSQDENEMGRFLRDQGATDKTKAGKMMISVGKAQSFAAQQRLSLRTPLVRLYAELETFRFRAIQDTQMTVEKMEQARSDYRARLLWMADISKELDPDQNKRLGKFRDVQIQVKSAKALFDKLKVDVVQKIDLLSASRCNLLSATLEPYQTAMIKFLSTTAKSYTTVYTQYQGHPSYQFQILKHIIPNNGIAEDEDEEVESNEEGKLSQNQKLKNRKVKKNQKEKIEKTKDEILDNKDHDVELVDNDDDDKLISFDCSPVTEDVPIQKSEFKSEPSKQSDDLLVSLQDSSPVFGEFTNIQDQQPEGSDNGFEDLLGQFEENNVPPSMSVGNSDLLKKDQCETKPCYLTTPSVDDLLFGSPVRQLKNDNQQSDIDILSEVLSNQSLGISDSEYNSSFSSQWQSLFGAKDSKTSLNEVAPAMGGNIDPGMKSKMFMPSFLLSQMRQVDPNAISQGGAPKDINSVKDNSKAERAQPTKLAKSKENDKKGKDMSAWFNLFADLDPLANPDEVDGTVKGKQAC</sequence>
<feature type="region of interest" description="Disordered" evidence="1">
    <location>
        <begin position="552"/>
        <end position="590"/>
    </location>
</feature>
<dbReference type="Pfam" id="PF04629">
    <property type="entry name" value="ICA69"/>
    <property type="match status" value="1"/>
</dbReference>
<gene>
    <name evidence="4" type="primary">LOC100202579</name>
</gene>
<proteinExistence type="predicted"/>
<dbReference type="Proteomes" id="UP001652625">
    <property type="component" value="Chromosome 06"/>
</dbReference>
<dbReference type="RefSeq" id="XP_065656507.1">
    <property type="nucleotide sequence ID" value="XM_065800435.1"/>
</dbReference>
<dbReference type="SUPFAM" id="SSF103657">
    <property type="entry name" value="BAR/IMD domain-like"/>
    <property type="match status" value="1"/>
</dbReference>
<dbReference type="InterPro" id="IPR024114">
    <property type="entry name" value="Islet_autoAg_Ica1/Ica1-like"/>
</dbReference>
<dbReference type="SMART" id="SM01237">
    <property type="entry name" value="ICA69"/>
    <property type="match status" value="1"/>
</dbReference>
<reference evidence="4" key="1">
    <citation type="submission" date="2025-08" db="UniProtKB">
        <authorList>
            <consortium name="RefSeq"/>
        </authorList>
    </citation>
    <scope>IDENTIFICATION</scope>
</reference>
<dbReference type="InterPro" id="IPR006723">
    <property type="entry name" value="Islet_autoAg_Ica1_C"/>
</dbReference>
<accession>A0ABM4C4K4</accession>
<feature type="domain" description="AH" evidence="2">
    <location>
        <begin position="70"/>
        <end position="273"/>
    </location>
</feature>
<evidence type="ECO:0000313" key="3">
    <source>
        <dbReference type="Proteomes" id="UP001652625"/>
    </source>
</evidence>
<feature type="region of interest" description="Disordered" evidence="1">
    <location>
        <begin position="298"/>
        <end position="328"/>
    </location>
</feature>
<dbReference type="PANTHER" id="PTHR10164:SF4">
    <property type="entry name" value="GH23156P"/>
    <property type="match status" value="1"/>
</dbReference>
<evidence type="ECO:0000259" key="2">
    <source>
        <dbReference type="PROSITE" id="PS50870"/>
    </source>
</evidence>
<dbReference type="Pfam" id="PF06456">
    <property type="entry name" value="Arfaptin"/>
    <property type="match status" value="1"/>
</dbReference>
<organism evidence="3 4">
    <name type="scientific">Hydra vulgaris</name>
    <name type="common">Hydra</name>
    <name type="synonym">Hydra attenuata</name>
    <dbReference type="NCBI Taxonomy" id="6087"/>
    <lineage>
        <taxon>Eukaryota</taxon>
        <taxon>Metazoa</taxon>
        <taxon>Cnidaria</taxon>
        <taxon>Hydrozoa</taxon>
        <taxon>Hydroidolina</taxon>
        <taxon>Anthoathecata</taxon>
        <taxon>Aplanulata</taxon>
        <taxon>Hydridae</taxon>
        <taxon>Hydra</taxon>
    </lineage>
</organism>
<protein>
    <submittedName>
        <fullName evidence="4">Islet cell autoantigen 1 isoform X2</fullName>
    </submittedName>
</protein>
<evidence type="ECO:0000313" key="4">
    <source>
        <dbReference type="RefSeq" id="XP_065656507.1"/>
    </source>
</evidence>
<dbReference type="InterPro" id="IPR027267">
    <property type="entry name" value="AH/BAR_dom_sf"/>
</dbReference>